<gene>
    <name evidence="2" type="ordered locus">IALB_3106</name>
</gene>
<evidence type="ECO:0000256" key="1">
    <source>
        <dbReference type="SAM" id="MobiDB-lite"/>
    </source>
</evidence>
<name>I0APA2_IGNAJ</name>
<dbReference type="HOGENOM" id="CLU_2973351_0_0_10"/>
<evidence type="ECO:0000313" key="3">
    <source>
        <dbReference type="Proteomes" id="UP000007394"/>
    </source>
</evidence>
<reference evidence="2 3" key="1">
    <citation type="journal article" date="2012" name="Front. Microbiol.">
        <title>Complete genome of Ignavibacterium album, a metabolically versatile, flagellated, facultative anaerobe from the phylum Chlorobi.</title>
        <authorList>
            <person name="Liu Z."/>
            <person name="Frigaard N.-U."/>
            <person name="Vogl K."/>
            <person name="Iino T."/>
            <person name="Ohkuma M."/>
            <person name="Overmann J."/>
            <person name="Bryant D.A."/>
        </authorList>
    </citation>
    <scope>NUCLEOTIDE SEQUENCE [LARGE SCALE GENOMIC DNA]</scope>
    <source>
        <strain evidence="3">DSM 19864 / JCM 16511 / NBRC 101810 / Mat9-16</strain>
    </source>
</reference>
<organism evidence="2 3">
    <name type="scientific">Ignavibacterium album (strain DSM 19864 / JCM 16511 / NBRC 101810 / Mat9-16)</name>
    <dbReference type="NCBI Taxonomy" id="945713"/>
    <lineage>
        <taxon>Bacteria</taxon>
        <taxon>Pseudomonadati</taxon>
        <taxon>Ignavibacteriota</taxon>
        <taxon>Ignavibacteria</taxon>
        <taxon>Ignavibacteriales</taxon>
        <taxon>Ignavibacteriaceae</taxon>
        <taxon>Ignavibacterium</taxon>
    </lineage>
</organism>
<dbReference type="Proteomes" id="UP000007394">
    <property type="component" value="Chromosome"/>
</dbReference>
<proteinExistence type="predicted"/>
<dbReference type="RefSeq" id="WP_014561945.1">
    <property type="nucleotide sequence ID" value="NC_017464.1"/>
</dbReference>
<dbReference type="AlphaFoldDB" id="I0APA2"/>
<protein>
    <submittedName>
        <fullName evidence="2">Uncharacterized protein</fullName>
    </submittedName>
</protein>
<sequence length="58" mass="6705">MIKQKKSKKDLQKNPNQLELDFSEKEVVVDIKLPRASVNTAKQQSNNRKRLAIQLAEN</sequence>
<dbReference type="KEGG" id="ial:IALB_3106"/>
<keyword evidence="3" id="KW-1185">Reference proteome</keyword>
<feature type="region of interest" description="Disordered" evidence="1">
    <location>
        <begin position="39"/>
        <end position="58"/>
    </location>
</feature>
<evidence type="ECO:0000313" key="2">
    <source>
        <dbReference type="EMBL" id="AFH50809.1"/>
    </source>
</evidence>
<accession>I0APA2</accession>
<dbReference type="EMBL" id="CP003418">
    <property type="protein sequence ID" value="AFH50809.1"/>
    <property type="molecule type" value="Genomic_DNA"/>
</dbReference>